<name>A0A286R9I8_9BACT</name>
<evidence type="ECO:0000256" key="1">
    <source>
        <dbReference type="ARBA" id="ARBA00037999"/>
    </source>
</evidence>
<accession>A0A286R9I8</accession>
<dbReference type="CDD" id="cd00616">
    <property type="entry name" value="AHBA_syn"/>
    <property type="match status" value="1"/>
</dbReference>
<evidence type="ECO:0000313" key="5">
    <source>
        <dbReference type="EMBL" id="ASV72622.1"/>
    </source>
</evidence>
<evidence type="ECO:0000256" key="4">
    <source>
        <dbReference type="RuleBase" id="RU004508"/>
    </source>
</evidence>
<reference evidence="5 6" key="1">
    <citation type="journal article" name="Front. Microbiol.">
        <title>Sugar Metabolism of the First Thermophilic Planctomycete Thermogutta terrifontis: Comparative Genomic and Transcriptomic Approaches.</title>
        <authorList>
            <person name="Elcheninov A.G."/>
            <person name="Menzel P."/>
            <person name="Gudbergsdottir S.R."/>
            <person name="Slesarev A.I."/>
            <person name="Kadnikov V.V."/>
            <person name="Krogh A."/>
            <person name="Bonch-Osmolovskaya E.A."/>
            <person name="Peng X."/>
            <person name="Kublanov I.V."/>
        </authorList>
    </citation>
    <scope>NUCLEOTIDE SEQUENCE [LARGE SCALE GENOMIC DNA]</scope>
    <source>
        <strain evidence="5 6">R1</strain>
    </source>
</reference>
<dbReference type="InterPro" id="IPR000653">
    <property type="entry name" value="DegT/StrS_aminotransferase"/>
</dbReference>
<evidence type="ECO:0000256" key="3">
    <source>
        <dbReference type="PIRSR" id="PIRSR000390-2"/>
    </source>
</evidence>
<dbReference type="RefSeq" id="WP_095413508.1">
    <property type="nucleotide sequence ID" value="NZ_CP018477.1"/>
</dbReference>
<dbReference type="PIRSF" id="PIRSF000390">
    <property type="entry name" value="PLP_StrS"/>
    <property type="match status" value="1"/>
</dbReference>
<dbReference type="SUPFAM" id="SSF53383">
    <property type="entry name" value="PLP-dependent transferases"/>
    <property type="match status" value="1"/>
</dbReference>
<dbReference type="PANTHER" id="PTHR30244">
    <property type="entry name" value="TRANSAMINASE"/>
    <property type="match status" value="1"/>
</dbReference>
<keyword evidence="3 4" id="KW-0663">Pyridoxal phosphate</keyword>
<dbReference type="GO" id="GO:0000271">
    <property type="term" value="P:polysaccharide biosynthetic process"/>
    <property type="evidence" value="ECO:0007669"/>
    <property type="project" value="TreeGrafter"/>
</dbReference>
<dbReference type="Gene3D" id="3.90.1150.10">
    <property type="entry name" value="Aspartate Aminotransferase, domain 1"/>
    <property type="match status" value="1"/>
</dbReference>
<dbReference type="InterPro" id="IPR015424">
    <property type="entry name" value="PyrdxlP-dep_Trfase"/>
</dbReference>
<evidence type="ECO:0000313" key="6">
    <source>
        <dbReference type="Proteomes" id="UP000215086"/>
    </source>
</evidence>
<keyword evidence="6" id="KW-1185">Reference proteome</keyword>
<dbReference type="OrthoDB" id="9810913at2"/>
<dbReference type="Proteomes" id="UP000215086">
    <property type="component" value="Chromosome"/>
</dbReference>
<dbReference type="GO" id="GO:0008483">
    <property type="term" value="F:transaminase activity"/>
    <property type="evidence" value="ECO:0007669"/>
    <property type="project" value="TreeGrafter"/>
</dbReference>
<comment type="similarity">
    <text evidence="1 4">Belongs to the DegT/DnrJ/EryC1 family.</text>
</comment>
<sequence>MSFDTIVSQKLAIDGGPRAVTNKLPGWPQFTEEAIQAVERVLRSGRVNYWTGPLGMEFERRFAQWQGSRFAVAVSSGTAALHVALSALGIGPGDEVIVPSYTFIATSFAVLQAGAIPRFADVNLEDHCISVESAEKLVNKRTKAIIPVHLYGNVCDMDKINAFAKKYNLYVIEDNAEAYGGEYKGKKTGTLGHIAACSFCQNKTFTTGGEGGMVTTDDEDLAWEARSFRDHGYDVKERLNLLELEQKLPYIHTRLGWNYRMTEMQSAIGLAELDRIDTWNLPRRRRNAHILMDALMPLPQVKYGPIDTEERRNGFYVCAFSLDIENMGCDIQQFVNAAIAEGAPVWKVFWPQCHTERAYREHRGFGRTGFPFTSKEYTDPESVDYSKVDVPNARWHERHTFTCFAYPTYSEEDMRQIAAALVKVIKAYS</sequence>
<dbReference type="Pfam" id="PF01041">
    <property type="entry name" value="DegT_DnrJ_EryC1"/>
    <property type="match status" value="1"/>
</dbReference>
<gene>
    <name evidence="5" type="ORF">THTE_0020</name>
</gene>
<dbReference type="InterPro" id="IPR015421">
    <property type="entry name" value="PyrdxlP-dep_Trfase_major"/>
</dbReference>
<dbReference type="Gene3D" id="3.40.640.10">
    <property type="entry name" value="Type I PLP-dependent aspartate aminotransferase-like (Major domain)"/>
    <property type="match status" value="1"/>
</dbReference>
<dbReference type="EMBL" id="CP018477">
    <property type="protein sequence ID" value="ASV72622.1"/>
    <property type="molecule type" value="Genomic_DNA"/>
</dbReference>
<proteinExistence type="inferred from homology"/>
<dbReference type="InterPro" id="IPR015422">
    <property type="entry name" value="PyrdxlP-dep_Trfase_small"/>
</dbReference>
<dbReference type="GO" id="GO:0030170">
    <property type="term" value="F:pyridoxal phosphate binding"/>
    <property type="evidence" value="ECO:0007669"/>
    <property type="project" value="TreeGrafter"/>
</dbReference>
<evidence type="ECO:0000256" key="2">
    <source>
        <dbReference type="PIRSR" id="PIRSR000390-1"/>
    </source>
</evidence>
<dbReference type="KEGG" id="ttf:THTE_0020"/>
<organism evidence="5 6">
    <name type="scientific">Thermogutta terrifontis</name>
    <dbReference type="NCBI Taxonomy" id="1331910"/>
    <lineage>
        <taxon>Bacteria</taxon>
        <taxon>Pseudomonadati</taxon>
        <taxon>Planctomycetota</taxon>
        <taxon>Planctomycetia</taxon>
        <taxon>Pirellulales</taxon>
        <taxon>Thermoguttaceae</taxon>
        <taxon>Thermogutta</taxon>
    </lineage>
</organism>
<dbReference type="AlphaFoldDB" id="A0A286R9I8"/>
<dbReference type="PANTHER" id="PTHR30244:SF34">
    <property type="entry name" value="DTDP-4-AMINO-4,6-DIDEOXYGALACTOSE TRANSAMINASE"/>
    <property type="match status" value="1"/>
</dbReference>
<feature type="active site" description="Proton acceptor" evidence="2">
    <location>
        <position position="203"/>
    </location>
</feature>
<protein>
    <submittedName>
        <fullName evidence="5">Lipopolysaccharide biosynthesis protein RffA</fullName>
    </submittedName>
</protein>
<feature type="modified residue" description="N6-(pyridoxal phosphate)lysine" evidence="3">
    <location>
        <position position="203"/>
    </location>
</feature>